<evidence type="ECO:0000313" key="3">
    <source>
        <dbReference type="Proteomes" id="UP000005388"/>
    </source>
</evidence>
<feature type="transmembrane region" description="Helical" evidence="1">
    <location>
        <begin position="19"/>
        <end position="38"/>
    </location>
</feature>
<name>G5KFI8_9STRE</name>
<keyword evidence="1" id="KW-0812">Transmembrane</keyword>
<protein>
    <submittedName>
        <fullName evidence="2">Uncharacterized protein</fullName>
    </submittedName>
</protein>
<keyword evidence="1" id="KW-0472">Membrane</keyword>
<reference evidence="2 3" key="1">
    <citation type="journal article" date="2014" name="Int. J. Syst. Evol. Microbiol.">
        <title>Phylogenomics and the dynamic genome evolution of the genus Streptococcus.</title>
        <authorList>
            <consortium name="The Broad Institute Genome Sequencing Platform"/>
            <person name="Richards V.P."/>
            <person name="Palmer S.R."/>
            <person name="Pavinski Bitar P.D."/>
            <person name="Qin X."/>
            <person name="Weinstock G.M."/>
            <person name="Highlander S.K."/>
            <person name="Town C.D."/>
            <person name="Burne R.A."/>
            <person name="Stanhope M.J."/>
        </authorList>
    </citation>
    <scope>NUCLEOTIDE SEQUENCE [LARGE SCALE GENOMIC DNA]</scope>
    <source>
        <strain evidence="2 3">2285-97</strain>
    </source>
</reference>
<dbReference type="Proteomes" id="UP000005388">
    <property type="component" value="Unassembled WGS sequence"/>
</dbReference>
<sequence>MRELIEAISKLSETSMWDILSALSTPVAFIALAYQIYYDRLQKRPNYKLHIKSMVEYNNSNESFIKLTVTNLGNRPTAIYAIRAVNGKNNHLIKWANSSYLRRKLDESTYRDLGINPHEIYTYNIKDEDISVETVRGHPNIKYPVLLDIGQIHIFNIKFNGESNIDFKKTYIIVQDTLGNFYQSDYNSFKLNSIEPEGEDS</sequence>
<keyword evidence="3" id="KW-1185">Reference proteome</keyword>
<organism evidence="2 3">
    <name type="scientific">Streptococcus urinalis 2285-97</name>
    <dbReference type="NCBI Taxonomy" id="764291"/>
    <lineage>
        <taxon>Bacteria</taxon>
        <taxon>Bacillati</taxon>
        <taxon>Bacillota</taxon>
        <taxon>Bacilli</taxon>
        <taxon>Lactobacillales</taxon>
        <taxon>Streptococcaceae</taxon>
        <taxon>Streptococcus</taxon>
    </lineage>
</organism>
<dbReference type="STRING" id="764291.STRUR_2255"/>
<keyword evidence="1" id="KW-1133">Transmembrane helix</keyword>
<comment type="caution">
    <text evidence="2">The sequence shown here is derived from an EMBL/GenBank/DDBJ whole genome shotgun (WGS) entry which is preliminary data.</text>
</comment>
<accession>G5KFI8</accession>
<dbReference type="EMBL" id="AEUZ02000001">
    <property type="protein sequence ID" value="EHJ56630.1"/>
    <property type="molecule type" value="Genomic_DNA"/>
</dbReference>
<dbReference type="AlphaFoldDB" id="G5KFI8"/>
<dbReference type="RefSeq" id="WP_006739379.1">
    <property type="nucleotide sequence ID" value="NZ_AEUZ02000001.1"/>
</dbReference>
<proteinExistence type="predicted"/>
<evidence type="ECO:0000313" key="2">
    <source>
        <dbReference type="EMBL" id="EHJ56630.1"/>
    </source>
</evidence>
<evidence type="ECO:0000256" key="1">
    <source>
        <dbReference type="SAM" id="Phobius"/>
    </source>
</evidence>
<gene>
    <name evidence="2" type="ORF">STRUR_2255</name>
</gene>